<accession>A0A398D5X3</accession>
<dbReference type="SUPFAM" id="SSF55383">
    <property type="entry name" value="Copper amine oxidase, domain N"/>
    <property type="match status" value="2"/>
</dbReference>
<keyword evidence="7" id="KW-1185">Reference proteome</keyword>
<evidence type="ECO:0000256" key="2">
    <source>
        <dbReference type="SAM" id="SignalP"/>
    </source>
</evidence>
<feature type="domain" description="Copper amine oxidase-like N-terminal" evidence="3">
    <location>
        <begin position="694"/>
        <end position="805"/>
    </location>
</feature>
<protein>
    <recommendedName>
        <fullName evidence="9">Copper amine oxidase-like N-terminal domain-containing protein</fullName>
    </recommendedName>
</protein>
<proteinExistence type="predicted"/>
<dbReference type="EMBL" id="QXIU01000091">
    <property type="protein sequence ID" value="RIE12542.1"/>
    <property type="molecule type" value="Genomic_DNA"/>
</dbReference>
<dbReference type="InterPro" id="IPR012854">
    <property type="entry name" value="Cu_amine_oxidase-like_N"/>
</dbReference>
<evidence type="ECO:0008006" key="9">
    <source>
        <dbReference type="Google" id="ProtNLM"/>
    </source>
</evidence>
<evidence type="ECO:0000259" key="4">
    <source>
        <dbReference type="Pfam" id="PF15902"/>
    </source>
</evidence>
<feature type="chain" id="PRO_5044587963" description="Copper amine oxidase-like N-terminal domain-containing protein" evidence="2">
    <location>
        <begin position="32"/>
        <end position="809"/>
    </location>
</feature>
<dbReference type="Gene3D" id="2.130.10.10">
    <property type="entry name" value="YVTN repeat-like/Quinoprotein amine dehydrogenase"/>
    <property type="match status" value="6"/>
</dbReference>
<organism evidence="5 7">
    <name type="scientific">Candidatus Cryosericum odellii</name>
    <dbReference type="NCBI Taxonomy" id="2290917"/>
    <lineage>
        <taxon>Bacteria</taxon>
        <taxon>Pseudomonadati</taxon>
        <taxon>Caldisericota/Cryosericota group</taxon>
        <taxon>Candidatus Cryosericota</taxon>
        <taxon>Candidatus Cryosericia</taxon>
        <taxon>Candidatus Cryosericales</taxon>
        <taxon>Candidatus Cryosericaceae</taxon>
        <taxon>Candidatus Cryosericum</taxon>
    </lineage>
</organism>
<dbReference type="InterPro" id="IPR031778">
    <property type="entry name" value="Sortilin_N"/>
</dbReference>
<reference evidence="7 8" key="1">
    <citation type="submission" date="2018-09" db="EMBL/GenBank/DDBJ databases">
        <title>Discovery and Ecogenomic Context for Candidatus Cryosericales, a Global Caldiserica Order Active in Thawing Permafrost.</title>
        <authorList>
            <person name="Martinez M.A."/>
            <person name="Woodcroft B.J."/>
            <person name="Ignacio Espinoza J.C."/>
            <person name="Zayed A."/>
            <person name="Singleton C.M."/>
            <person name="Boyd J."/>
            <person name="Li Y.-F."/>
            <person name="Purvine S."/>
            <person name="Maughan H."/>
            <person name="Hodgkins S.B."/>
            <person name="Anderson D."/>
            <person name="Sederholm M."/>
            <person name="Temperton B."/>
            <person name="Saleska S.R."/>
            <person name="Tyson G.W."/>
            <person name="Rich V.I."/>
        </authorList>
    </citation>
    <scope>NUCLEOTIDE SEQUENCE [LARGE SCALE GENOMIC DNA]</scope>
    <source>
        <strain evidence="6 8">SMC5</strain>
        <strain evidence="5 7">SMC6</strain>
    </source>
</reference>
<comment type="caution">
    <text evidence="5">The sequence shown here is derived from an EMBL/GenBank/DDBJ whole genome shotgun (WGS) entry which is preliminary data.</text>
</comment>
<evidence type="ECO:0000313" key="8">
    <source>
        <dbReference type="Proteomes" id="UP000266489"/>
    </source>
</evidence>
<dbReference type="InterPro" id="IPR036582">
    <property type="entry name" value="Mao_N_sf"/>
</dbReference>
<accession>A0A398DAV2</accession>
<dbReference type="InterPro" id="IPR015943">
    <property type="entry name" value="WD40/YVTN_repeat-like_dom_sf"/>
</dbReference>
<dbReference type="OrthoDB" id="9757809at2"/>
<keyword evidence="1" id="KW-0677">Repeat</keyword>
<dbReference type="AlphaFoldDB" id="A0A398D5X3"/>
<dbReference type="EMBL" id="QXIT01000144">
    <property type="protein sequence ID" value="RIE06891.1"/>
    <property type="molecule type" value="Genomic_DNA"/>
</dbReference>
<evidence type="ECO:0000259" key="3">
    <source>
        <dbReference type="Pfam" id="PF07833"/>
    </source>
</evidence>
<dbReference type="RefSeq" id="WP_119119631.1">
    <property type="nucleotide sequence ID" value="NZ_QXIT01000144.1"/>
</dbReference>
<dbReference type="GO" id="GO:0010411">
    <property type="term" value="P:xyloglucan metabolic process"/>
    <property type="evidence" value="ECO:0007669"/>
    <property type="project" value="TreeGrafter"/>
</dbReference>
<dbReference type="Pfam" id="PF07833">
    <property type="entry name" value="Cu_amine_oxidN1"/>
    <property type="match status" value="1"/>
</dbReference>
<dbReference type="Proteomes" id="UP000266489">
    <property type="component" value="Unassembled WGS sequence"/>
</dbReference>
<evidence type="ECO:0000256" key="1">
    <source>
        <dbReference type="ARBA" id="ARBA00022737"/>
    </source>
</evidence>
<dbReference type="SUPFAM" id="SSF50939">
    <property type="entry name" value="Sialidases"/>
    <property type="match status" value="1"/>
</dbReference>
<sequence length="809" mass="83884">MKTPNIRHCSPATGMMILLLCLALSFSGAVAGAPAVQAAGTYNWTQLPLCGGNILSLAVDPKTPAILYAGTQDGVYRSANSGATWAAATAATSPRDVLALAIGPEAPTTLYAGTLEEGVFRSRDSGATWILVNAGLGTAVVGALVIDRVTPTTLYACSNRGVFRSTDSGDHWVEADTGITAGPSAGTGVSIQRVASLVIDPLTPSTLYAGSYYGVFRSSDSGNHWTEVDTGIAGVSEDDGALHRNVTSLAADPKAPTVLYASTDGGGVFCSTDKGDHWTLMNTGLSDLHAGSLVISSVAPATLTVATDSGIFRLVRGGATWTMANVGITNHTLALAVDPQTPGVVYAGTDGAGVFRSADAGDHWTAVNTGLPYVHVTSLAVDPASKGTIYAGTDSGVFRSRDSGATWTAANAGITEWGVNCLVIDPHTPATLYVGTHNGVYRSDDAGDHWAAANTGITKTRIAVLAIDPHTSTTLYAGTNLGVFRSTDSGATWTAIDAGLPVHTDVWSLAIDSANPAALYVSIWTMVATSSDIFHYPDSVFRSTDAGDHWNAVNVGVTNEDVESFAIDPVVPANLYAGTMHGSVCRSTDGGAAWTVEGIVPSYGEVQVLVVDPHANGTVYAGTSVGVFRSVDAGVTWSAMSTGLSSKYVTELAADRLTAGVLYAATDDGILRYQAVSSPKSVIQLKIGSTTMHVDAKVVPLEAAPIIVNSRTLVPLRALIETLGGRVVWSPSARTVDMFLGEHSVDVAVGGNIGYVDDKAIAIDPANPKVVPVIINNRTFLPLRFVAEALALDVQWDATTQTITIIYAP</sequence>
<evidence type="ECO:0000313" key="6">
    <source>
        <dbReference type="EMBL" id="RIE12542.1"/>
    </source>
</evidence>
<dbReference type="Pfam" id="PF15902">
    <property type="entry name" value="Sortilin-Vps10"/>
    <property type="match status" value="1"/>
</dbReference>
<evidence type="ECO:0000313" key="7">
    <source>
        <dbReference type="Proteomes" id="UP000266260"/>
    </source>
</evidence>
<dbReference type="Gene3D" id="3.30.457.10">
    <property type="entry name" value="Copper amine oxidase-like, N-terminal domain"/>
    <property type="match status" value="1"/>
</dbReference>
<evidence type="ECO:0000313" key="5">
    <source>
        <dbReference type="EMBL" id="RIE06891.1"/>
    </source>
</evidence>
<dbReference type="PANTHER" id="PTHR43739">
    <property type="entry name" value="XYLOGLUCANASE (EUROFUNG)"/>
    <property type="match status" value="1"/>
</dbReference>
<dbReference type="CDD" id="cd15482">
    <property type="entry name" value="Sialidase_non-viral"/>
    <property type="match status" value="2"/>
</dbReference>
<feature type="domain" description="Sortilin N-terminal" evidence="4">
    <location>
        <begin position="440"/>
        <end position="558"/>
    </location>
</feature>
<keyword evidence="2" id="KW-0732">Signal</keyword>
<name>A0A398D5X3_9BACT</name>
<dbReference type="SUPFAM" id="SSF110296">
    <property type="entry name" value="Oligoxyloglucan reducing end-specific cellobiohydrolase"/>
    <property type="match status" value="2"/>
</dbReference>
<dbReference type="Proteomes" id="UP000266260">
    <property type="component" value="Unassembled WGS sequence"/>
</dbReference>
<dbReference type="PANTHER" id="PTHR43739:SF5">
    <property type="entry name" value="EXO-ALPHA-SIALIDASE"/>
    <property type="match status" value="1"/>
</dbReference>
<dbReference type="InterPro" id="IPR052025">
    <property type="entry name" value="Xyloglucanase_GH74"/>
</dbReference>
<feature type="signal peptide" evidence="2">
    <location>
        <begin position="1"/>
        <end position="31"/>
    </location>
</feature>
<dbReference type="InterPro" id="IPR036278">
    <property type="entry name" value="Sialidase_sf"/>
</dbReference>
<gene>
    <name evidence="6" type="ORF">SMC5_03615</name>
    <name evidence="5" type="ORF">SMC6_08140</name>
</gene>